<evidence type="ECO:0000313" key="1">
    <source>
        <dbReference type="EMBL" id="KXZ51267.1"/>
    </source>
</evidence>
<organism evidence="1 2">
    <name type="scientific">Gonium pectorale</name>
    <name type="common">Green alga</name>
    <dbReference type="NCBI Taxonomy" id="33097"/>
    <lineage>
        <taxon>Eukaryota</taxon>
        <taxon>Viridiplantae</taxon>
        <taxon>Chlorophyta</taxon>
        <taxon>core chlorophytes</taxon>
        <taxon>Chlorophyceae</taxon>
        <taxon>CS clade</taxon>
        <taxon>Chlamydomonadales</taxon>
        <taxon>Volvocaceae</taxon>
        <taxon>Gonium</taxon>
    </lineage>
</organism>
<dbReference type="InterPro" id="IPR036770">
    <property type="entry name" value="Ankyrin_rpt-contain_sf"/>
</dbReference>
<sequence length="540" mass="58406">MQTFGLAMVLLLPKPELAERIMSHLDRNEVATSFRVINKAMAKHLIGPEHTTVRLSQPVPPHAFTEHWVSPGATRRLTLQKRRKLLSLTAATGVVANLEVAEQVAGCLLCYEVFEAAASAGQLVSCKWLLERGCPTSPPWRKGSGLLAAAAGGGHWRVCEWLLSLDLTWSSGGEAEAARGGHVRLMEHLQERCIWPEFLQAEYRKAEIVKGVSHGCDLATLQRLWPTWGKLEWQDRRDALAAAAGSSTPDWASKVEWLEEQGCPRSAAVACGVVSRPDAFARLAWLRGRGYPLDESAVEEAARAGNMELVRHLVTEASVPPADDSSVPTDAAALAGHLTVLQALHGAGWALFPDAAAEAATSGGHVHVLAWLLETFGAAALELDDPGMPCAAGNSCSAELLTWLREHGCDWCEATYRGAAESGCEVTLEWLAERGCPMPDDGSPYTAACVNGDLATARCLRRLGCPWGSEENGPFSGALHAGAPVPMIRWLLEEGCPVDCETGPGGYILGGYMRPWPAGMHELVEEFKLRRRSRRVRWGA</sequence>
<keyword evidence="2" id="KW-1185">Reference proteome</keyword>
<protein>
    <submittedName>
        <fullName evidence="1">Uncharacterized protein</fullName>
    </submittedName>
</protein>
<dbReference type="Gene3D" id="1.25.40.20">
    <property type="entry name" value="Ankyrin repeat-containing domain"/>
    <property type="match status" value="1"/>
</dbReference>
<dbReference type="GO" id="GO:0030149">
    <property type="term" value="P:sphingolipid catabolic process"/>
    <property type="evidence" value="ECO:0007669"/>
    <property type="project" value="TreeGrafter"/>
</dbReference>
<reference evidence="2" key="1">
    <citation type="journal article" date="2016" name="Nat. Commun.">
        <title>The Gonium pectorale genome demonstrates co-option of cell cycle regulation during the evolution of multicellularity.</title>
        <authorList>
            <person name="Hanschen E.R."/>
            <person name="Marriage T.N."/>
            <person name="Ferris P.J."/>
            <person name="Hamaji T."/>
            <person name="Toyoda A."/>
            <person name="Fujiyama A."/>
            <person name="Neme R."/>
            <person name="Noguchi H."/>
            <person name="Minakuchi Y."/>
            <person name="Suzuki M."/>
            <person name="Kawai-Toyooka H."/>
            <person name="Smith D.R."/>
            <person name="Sparks H."/>
            <person name="Anderson J."/>
            <person name="Bakaric R."/>
            <person name="Luria V."/>
            <person name="Karger A."/>
            <person name="Kirschner M.W."/>
            <person name="Durand P.M."/>
            <person name="Michod R.E."/>
            <person name="Nozaki H."/>
            <person name="Olson B.J."/>
        </authorList>
    </citation>
    <scope>NUCLEOTIDE SEQUENCE [LARGE SCALE GENOMIC DNA]</scope>
    <source>
        <strain evidence="2">NIES-2863</strain>
    </source>
</reference>
<comment type="caution">
    <text evidence="1">The sequence shown here is derived from an EMBL/GenBank/DDBJ whole genome shotgun (WGS) entry which is preliminary data.</text>
</comment>
<dbReference type="OrthoDB" id="63514at2759"/>
<dbReference type="GO" id="GO:0016020">
    <property type="term" value="C:membrane"/>
    <property type="evidence" value="ECO:0007669"/>
    <property type="project" value="TreeGrafter"/>
</dbReference>
<dbReference type="PANTHER" id="PTHR12393">
    <property type="entry name" value="SPHINGOMYELIN PHOSPHODIESTERASE RELATED"/>
    <property type="match status" value="1"/>
</dbReference>
<evidence type="ECO:0000313" key="2">
    <source>
        <dbReference type="Proteomes" id="UP000075714"/>
    </source>
</evidence>
<dbReference type="GO" id="GO:0046513">
    <property type="term" value="P:ceramide biosynthetic process"/>
    <property type="evidence" value="ECO:0007669"/>
    <property type="project" value="TreeGrafter"/>
</dbReference>
<dbReference type="AlphaFoldDB" id="A0A150GN75"/>
<dbReference type="GO" id="GO:0005783">
    <property type="term" value="C:endoplasmic reticulum"/>
    <property type="evidence" value="ECO:0007669"/>
    <property type="project" value="TreeGrafter"/>
</dbReference>
<name>A0A150GN75_GONPE</name>
<dbReference type="GO" id="GO:0004620">
    <property type="term" value="F:phospholipase activity"/>
    <property type="evidence" value="ECO:0007669"/>
    <property type="project" value="TreeGrafter"/>
</dbReference>
<accession>A0A150GN75</accession>
<dbReference type="SUPFAM" id="SSF140860">
    <property type="entry name" value="Pseudo ankyrin repeat-like"/>
    <property type="match status" value="1"/>
</dbReference>
<dbReference type="STRING" id="33097.A0A150GN75"/>
<dbReference type="PANTHER" id="PTHR12393:SF6">
    <property type="entry name" value="SPHINGOMYELIN PHOSPHODIESTERASE 2"/>
    <property type="match status" value="1"/>
</dbReference>
<dbReference type="GO" id="GO:0071944">
    <property type="term" value="C:cell periphery"/>
    <property type="evidence" value="ECO:0007669"/>
    <property type="project" value="TreeGrafter"/>
</dbReference>
<dbReference type="Proteomes" id="UP000075714">
    <property type="component" value="Unassembled WGS sequence"/>
</dbReference>
<dbReference type="SUPFAM" id="SSF48403">
    <property type="entry name" value="Ankyrin repeat"/>
    <property type="match status" value="1"/>
</dbReference>
<gene>
    <name evidence="1" type="ORF">GPECTOR_13g754</name>
</gene>
<proteinExistence type="predicted"/>
<dbReference type="EMBL" id="LSYV01000014">
    <property type="protein sequence ID" value="KXZ51267.1"/>
    <property type="molecule type" value="Genomic_DNA"/>
</dbReference>